<dbReference type="GO" id="GO:0009366">
    <property type="term" value="C:enterobactin synthetase complex"/>
    <property type="evidence" value="ECO:0007669"/>
    <property type="project" value="InterPro"/>
</dbReference>
<dbReference type="STRING" id="1367852.SAMN05216516_10476"/>
<dbReference type="Proteomes" id="UP000242222">
    <property type="component" value="Unassembled WGS sequence"/>
</dbReference>
<dbReference type="EMBL" id="FOVC01000004">
    <property type="protein sequence ID" value="SFN23954.1"/>
    <property type="molecule type" value="Genomic_DNA"/>
</dbReference>
<evidence type="ECO:0000256" key="6">
    <source>
        <dbReference type="ARBA" id="ARBA00022679"/>
    </source>
</evidence>
<evidence type="ECO:0000256" key="3">
    <source>
        <dbReference type="ARBA" id="ARBA00008342"/>
    </source>
</evidence>
<dbReference type="GO" id="GO:0009239">
    <property type="term" value="P:enterobactin biosynthetic process"/>
    <property type="evidence" value="ECO:0007669"/>
    <property type="project" value="UniProtKB-UniPathway"/>
</dbReference>
<comment type="subunit">
    <text evidence="4">EntB, EntD, EntE, and EntF form a multienzyme complex called enterobactin synthase.</text>
</comment>
<keyword evidence="6" id="KW-0808">Transferase</keyword>
<feature type="binding site" evidence="12">
    <location>
        <position position="152"/>
    </location>
    <ligand>
        <name>CoA</name>
        <dbReference type="ChEBI" id="CHEBI:57287"/>
    </ligand>
</feature>
<proteinExistence type="inferred from homology"/>
<evidence type="ECO:0000256" key="8">
    <source>
        <dbReference type="ARBA" id="ARBA00029894"/>
    </source>
</evidence>
<protein>
    <recommendedName>
        <fullName evidence="5">Enterobactin synthase component D</fullName>
    </recommendedName>
    <alternativeName>
        <fullName evidence="8">4'-phosphopantetheinyl transferase EntD</fullName>
    </alternativeName>
    <alternativeName>
        <fullName evidence="9">Enterochelin synthase D</fullName>
    </alternativeName>
</protein>
<evidence type="ECO:0000256" key="5">
    <source>
        <dbReference type="ARBA" id="ARBA00019087"/>
    </source>
</evidence>
<organism evidence="16 17">
    <name type="scientific">Izhakiella capsodis</name>
    <dbReference type="NCBI Taxonomy" id="1367852"/>
    <lineage>
        <taxon>Bacteria</taxon>
        <taxon>Pseudomonadati</taxon>
        <taxon>Pseudomonadota</taxon>
        <taxon>Gammaproteobacteria</taxon>
        <taxon>Enterobacterales</taxon>
        <taxon>Erwiniaceae</taxon>
        <taxon>Izhakiella</taxon>
    </lineage>
</organism>
<dbReference type="InterPro" id="IPR008278">
    <property type="entry name" value="4-PPantetheinyl_Trfase_dom"/>
</dbReference>
<feature type="domain" description="4'-phosphopantetheinyl transferase N-terminal" evidence="15">
    <location>
        <begin position="37"/>
        <end position="100"/>
    </location>
</feature>
<evidence type="ECO:0000256" key="12">
    <source>
        <dbReference type="PIRSR" id="PIRSR603542-1"/>
    </source>
</evidence>
<sequence length="227" mass="24761">MDVQHTVLSLAGYPIHRIDFDPLTFSEADLLWLPHHHQLQNAVRKRKAEHLAGRLAAAHALRDRGSSQIPAIGSQRQPLWPSGLFGSISHCNTTALALIAPHPVGVDIESIMTPGLCDEIVDTLLNKDEQRILLASSLPLPMALTLAFSAKESLYKACGSQAPPHSDFTAARVISLSANSIALALYPTENPHYAGRRYQIHWQRYSGHIVTLCTTPCSPTPEISSNA</sequence>
<dbReference type="SUPFAM" id="SSF56214">
    <property type="entry name" value="4'-phosphopantetheinyl transferase"/>
    <property type="match status" value="1"/>
</dbReference>
<gene>
    <name evidence="16" type="ORF">SAMN05216516_10476</name>
</gene>
<keyword evidence="13" id="KW-0460">Magnesium</keyword>
<feature type="binding site" evidence="12">
    <location>
        <position position="107"/>
    </location>
    <ligand>
        <name>CoA</name>
        <dbReference type="ChEBI" id="CHEBI:57287"/>
    </ligand>
</feature>
<feature type="domain" description="4'-phosphopantetheinyl transferase" evidence="14">
    <location>
        <begin position="103"/>
        <end position="213"/>
    </location>
</feature>
<comment type="catalytic activity">
    <reaction evidence="10">
        <text>apo-[aryl-carrier protein] + CoA = holo-[aryl-carrier protein] + adenosine 3',5'-bisphosphate + H(+)</text>
        <dbReference type="Rhea" id="RHEA:48404"/>
        <dbReference type="Rhea" id="RHEA-COMP:15903"/>
        <dbReference type="Rhea" id="RHEA-COMP:17557"/>
        <dbReference type="ChEBI" id="CHEBI:15378"/>
        <dbReference type="ChEBI" id="CHEBI:29999"/>
        <dbReference type="ChEBI" id="CHEBI:57287"/>
        <dbReference type="ChEBI" id="CHEBI:58343"/>
        <dbReference type="ChEBI" id="CHEBI:64479"/>
    </reaction>
</comment>
<dbReference type="OrthoDB" id="8210607at2"/>
<feature type="binding site" evidence="13">
    <location>
        <position position="109"/>
    </location>
    <ligand>
        <name>Mg(2+)</name>
        <dbReference type="ChEBI" id="CHEBI:18420"/>
    </ligand>
</feature>
<accession>A0A1I4XDI5</accession>
<feature type="binding site" evidence="13">
    <location>
        <position position="107"/>
    </location>
    <ligand>
        <name>Mg(2+)</name>
        <dbReference type="ChEBI" id="CHEBI:18420"/>
    </ligand>
</feature>
<evidence type="ECO:0000256" key="4">
    <source>
        <dbReference type="ARBA" id="ARBA00011503"/>
    </source>
</evidence>
<evidence type="ECO:0000256" key="13">
    <source>
        <dbReference type="PIRSR" id="PIRSR603542-2"/>
    </source>
</evidence>
<feature type="binding site" evidence="12">
    <location>
        <begin position="89"/>
        <end position="90"/>
    </location>
    <ligand>
        <name>CoA</name>
        <dbReference type="ChEBI" id="CHEBI:57287"/>
    </ligand>
</feature>
<dbReference type="AlphaFoldDB" id="A0A1I4XDI5"/>
<dbReference type="InterPro" id="IPR003542">
    <property type="entry name" value="Enbac_synth_compD-like"/>
</dbReference>
<dbReference type="InterPro" id="IPR041354">
    <property type="entry name" value="4PPT_N"/>
</dbReference>
<reference evidence="17" key="1">
    <citation type="submission" date="2016-10" db="EMBL/GenBank/DDBJ databases">
        <authorList>
            <person name="Varghese N."/>
            <person name="Submissions S."/>
        </authorList>
    </citation>
    <scope>NUCLEOTIDE SEQUENCE [LARGE SCALE GENOMIC DNA]</scope>
    <source>
        <strain evidence="17">N6PO6</strain>
    </source>
</reference>
<comment type="cofactor">
    <cofactor evidence="13">
        <name>Mg(2+)</name>
        <dbReference type="ChEBI" id="CHEBI:18420"/>
    </cofactor>
</comment>
<dbReference type="Gene3D" id="3.90.470.20">
    <property type="entry name" value="4'-phosphopantetheinyl transferase domain"/>
    <property type="match status" value="1"/>
</dbReference>
<dbReference type="NCBIfam" id="NF007604">
    <property type="entry name" value="PRK10251.1"/>
    <property type="match status" value="1"/>
</dbReference>
<keyword evidence="17" id="KW-1185">Reference proteome</keyword>
<evidence type="ECO:0000313" key="17">
    <source>
        <dbReference type="Proteomes" id="UP000242222"/>
    </source>
</evidence>
<dbReference type="Pfam" id="PF17837">
    <property type="entry name" value="4PPT_N"/>
    <property type="match status" value="1"/>
</dbReference>
<feature type="binding site" evidence="12">
    <location>
        <position position="156"/>
    </location>
    <ligand>
        <name>CoA</name>
        <dbReference type="ChEBI" id="CHEBI:57287"/>
    </ligand>
</feature>
<dbReference type="RefSeq" id="WP_092876921.1">
    <property type="nucleotide sequence ID" value="NZ_FOVC01000004.1"/>
</dbReference>
<comment type="function">
    <text evidence="1">Involved in the biosynthesis of the siderophore enterobactin (enterochelin), which is a macrocyclic trimeric lactone of N-(2,3-dihydroxybenzoyl)-serine. The serine trilactone serves as a scaffolding for the three catechol functionalities that provide hexadentate coordination for the tightly ligated iron(2+) atoms. Plays an essential role in the assembly of the enterobactin by catalyzing the transfer of the 4'-phosphopantetheine (Ppant) moiety from coenzyme A to the apo-domains of both EntB (ArCP domain) and EntF (PCP domain) to yield their holo-forms which make them competent for the activation of 2,3-dihydroxybenzoate (DHB) and L-serine, respectively.</text>
</comment>
<keyword evidence="7" id="KW-0259">Enterobactin biosynthesis</keyword>
<feature type="binding site" evidence="13">
    <location>
        <position position="108"/>
    </location>
    <ligand>
        <name>Mg(2+)</name>
        <dbReference type="ChEBI" id="CHEBI:18420"/>
    </ligand>
</feature>
<dbReference type="PANTHER" id="PTHR38096">
    <property type="entry name" value="ENTEROBACTIN SYNTHASE COMPONENT D"/>
    <property type="match status" value="1"/>
</dbReference>
<dbReference type="InterPro" id="IPR037143">
    <property type="entry name" value="4-PPantetheinyl_Trfase_dom_sf"/>
</dbReference>
<evidence type="ECO:0000313" key="16">
    <source>
        <dbReference type="EMBL" id="SFN23954.1"/>
    </source>
</evidence>
<dbReference type="Pfam" id="PF01648">
    <property type="entry name" value="ACPS"/>
    <property type="match status" value="1"/>
</dbReference>
<evidence type="ECO:0000256" key="9">
    <source>
        <dbReference type="ARBA" id="ARBA00031996"/>
    </source>
</evidence>
<dbReference type="PANTHER" id="PTHR38096:SF1">
    <property type="entry name" value="ENTEROBACTIN SYNTHASE COMPONENT D"/>
    <property type="match status" value="1"/>
</dbReference>
<evidence type="ECO:0000256" key="7">
    <source>
        <dbReference type="ARBA" id="ARBA00023191"/>
    </source>
</evidence>
<dbReference type="GO" id="GO:0008897">
    <property type="term" value="F:holo-[acyl-carrier-protein] synthase activity"/>
    <property type="evidence" value="ECO:0007669"/>
    <property type="project" value="InterPro"/>
</dbReference>
<evidence type="ECO:0000256" key="11">
    <source>
        <dbReference type="ARBA" id="ARBA00049191"/>
    </source>
</evidence>
<keyword evidence="13" id="KW-0479">Metal-binding</keyword>
<dbReference type="UniPathway" id="UPA00017"/>
<dbReference type="PRINTS" id="PR01399">
    <property type="entry name" value="ENTSNTHTASED"/>
</dbReference>
<name>A0A1I4XDI5_9GAMM</name>
<evidence type="ECO:0000256" key="2">
    <source>
        <dbReference type="ARBA" id="ARBA00004993"/>
    </source>
</evidence>
<comment type="catalytic activity">
    <reaction evidence="11">
        <text>apo-[peptidyl-carrier protein] + CoA = holo-[peptidyl-carrier protein] + adenosine 3',5'-bisphosphate + H(+)</text>
        <dbReference type="Rhea" id="RHEA:46228"/>
        <dbReference type="Rhea" id="RHEA-COMP:11479"/>
        <dbReference type="Rhea" id="RHEA-COMP:11480"/>
        <dbReference type="ChEBI" id="CHEBI:15378"/>
        <dbReference type="ChEBI" id="CHEBI:29999"/>
        <dbReference type="ChEBI" id="CHEBI:57287"/>
        <dbReference type="ChEBI" id="CHEBI:58343"/>
        <dbReference type="ChEBI" id="CHEBI:64479"/>
    </reaction>
</comment>
<dbReference type="GO" id="GO:0005886">
    <property type="term" value="C:plasma membrane"/>
    <property type="evidence" value="ECO:0007669"/>
    <property type="project" value="TreeGrafter"/>
</dbReference>
<evidence type="ECO:0000259" key="14">
    <source>
        <dbReference type="Pfam" id="PF01648"/>
    </source>
</evidence>
<evidence type="ECO:0000256" key="1">
    <source>
        <dbReference type="ARBA" id="ARBA00003937"/>
    </source>
</evidence>
<dbReference type="GO" id="GO:0000287">
    <property type="term" value="F:magnesium ion binding"/>
    <property type="evidence" value="ECO:0007669"/>
    <property type="project" value="InterPro"/>
</dbReference>
<feature type="binding site" evidence="12">
    <location>
        <position position="54"/>
    </location>
    <ligand>
        <name>CoA</name>
        <dbReference type="ChEBI" id="CHEBI:57287"/>
    </ligand>
</feature>
<comment type="pathway">
    <text evidence="2">Siderophore biosynthesis; enterobactin biosynthesis.</text>
</comment>
<comment type="similarity">
    <text evidence="3">Belongs to the P-Pant transferase superfamily. EntD family.</text>
</comment>
<evidence type="ECO:0000259" key="15">
    <source>
        <dbReference type="Pfam" id="PF17837"/>
    </source>
</evidence>
<feature type="binding site" evidence="12">
    <location>
        <position position="46"/>
    </location>
    <ligand>
        <name>CoA</name>
        <dbReference type="ChEBI" id="CHEBI:57287"/>
    </ligand>
</feature>
<evidence type="ECO:0000256" key="10">
    <source>
        <dbReference type="ARBA" id="ARBA00049176"/>
    </source>
</evidence>